<proteinExistence type="predicted"/>
<dbReference type="Proteomes" id="UP000624244">
    <property type="component" value="Unassembled WGS sequence"/>
</dbReference>
<dbReference type="InterPro" id="IPR020301">
    <property type="entry name" value="Mrx7"/>
</dbReference>
<feature type="compositionally biased region" description="Polar residues" evidence="1">
    <location>
        <begin position="43"/>
        <end position="54"/>
    </location>
</feature>
<reference evidence="2" key="1">
    <citation type="submission" date="2019-11" db="EMBL/GenBank/DDBJ databases">
        <title>Bipolaris sorokiniana Genome sequencing.</title>
        <authorList>
            <person name="Wang H."/>
        </authorList>
    </citation>
    <scope>NUCLEOTIDE SEQUENCE</scope>
</reference>
<gene>
    <name evidence="2" type="ORF">GGP41_003187</name>
</gene>
<evidence type="ECO:0000313" key="3">
    <source>
        <dbReference type="Proteomes" id="UP000624244"/>
    </source>
</evidence>
<feature type="region of interest" description="Disordered" evidence="1">
    <location>
        <begin position="97"/>
        <end position="117"/>
    </location>
</feature>
<organism evidence="2 3">
    <name type="scientific">Cochliobolus sativus</name>
    <name type="common">Common root rot and spot blotch fungus</name>
    <name type="synonym">Bipolaris sorokiniana</name>
    <dbReference type="NCBI Taxonomy" id="45130"/>
    <lineage>
        <taxon>Eukaryota</taxon>
        <taxon>Fungi</taxon>
        <taxon>Dikarya</taxon>
        <taxon>Ascomycota</taxon>
        <taxon>Pezizomycotina</taxon>
        <taxon>Dothideomycetes</taxon>
        <taxon>Pleosporomycetidae</taxon>
        <taxon>Pleosporales</taxon>
        <taxon>Pleosporineae</taxon>
        <taxon>Pleosporaceae</taxon>
        <taxon>Bipolaris</taxon>
    </lineage>
</organism>
<accession>A0A8H6DSK2</accession>
<name>A0A8H6DSK2_COCSA</name>
<evidence type="ECO:0000256" key="1">
    <source>
        <dbReference type="SAM" id="MobiDB-lite"/>
    </source>
</evidence>
<dbReference type="EMBL" id="WNKQ01000014">
    <property type="protein sequence ID" value="KAF5846886.1"/>
    <property type="molecule type" value="Genomic_DNA"/>
</dbReference>
<protein>
    <submittedName>
        <fullName evidence="2">Uncharacterized protein</fullName>
    </submittedName>
</protein>
<sequence>MAARYSSTNTPSCPHPIFLLLAHPPPPPSSLLSSQPHHLRIPTSPSHHQSSNCKCTTDSPMGPWFALFEAWAVARLIRSPTFNRAVQKAYRKINRLPDFEQKNGGGRTGPSSFDHFKDEVKNQFRELTWQKRPPK</sequence>
<dbReference type="Pfam" id="PF10906">
    <property type="entry name" value="Mrx7"/>
    <property type="match status" value="1"/>
</dbReference>
<feature type="region of interest" description="Disordered" evidence="1">
    <location>
        <begin position="28"/>
        <end position="54"/>
    </location>
</feature>
<evidence type="ECO:0000313" key="2">
    <source>
        <dbReference type="EMBL" id="KAF5846886.1"/>
    </source>
</evidence>
<comment type="caution">
    <text evidence="2">The sequence shown here is derived from an EMBL/GenBank/DDBJ whole genome shotgun (WGS) entry which is preliminary data.</text>
</comment>
<dbReference type="AlphaFoldDB" id="A0A8H6DSK2"/>